<dbReference type="Proteomes" id="UP000019365">
    <property type="component" value="Unassembled WGS sequence"/>
</dbReference>
<dbReference type="eggNOG" id="ENOG5033HT0">
    <property type="taxonomic scope" value="Bacteria"/>
</dbReference>
<feature type="compositionally biased region" description="Low complexity" evidence="1">
    <location>
        <begin position="259"/>
        <end position="272"/>
    </location>
</feature>
<evidence type="ECO:0000313" key="4">
    <source>
        <dbReference type="EMBL" id="EWM54491.1"/>
    </source>
</evidence>
<evidence type="ECO:0000256" key="3">
    <source>
        <dbReference type="SAM" id="SignalP"/>
    </source>
</evidence>
<evidence type="ECO:0000313" key="5">
    <source>
        <dbReference type="Proteomes" id="UP000019365"/>
    </source>
</evidence>
<gene>
    <name evidence="4" type="ORF">RF007C_01725</name>
</gene>
<sequence length="307" mass="32662">MKKSIAMAAAMLISFSAVCMNASAEDTQVYVTISDDAKKLVLAQEPISVTDIDNDGKLTINDALYTTHENKFEGGAAAGYKTIEKEFGPMIDKLWGIENGGSYGYYVNDKYSGGLLDEIKDGDVLEAFVYPDPKDYNYFYSFFDAKKGEDTEPNKEVTLTLSYYTFNPDYSLKTNLLEGAKLTVNGKETDAVTDAEGKATLTLTEPGKNVISAVSDNVNIVPPTYVINVNGEIETTTTTTTTTSAVSTTSTTAAASTTASAKSNVKATTTASKGNSPKTGDSGATVAVFALGAAVAVSFALRRRNEE</sequence>
<dbReference type="EMBL" id="ATAX01000015">
    <property type="protein sequence ID" value="EWM54491.1"/>
    <property type="molecule type" value="Genomic_DNA"/>
</dbReference>
<feature type="region of interest" description="Disordered" evidence="1">
    <location>
        <begin position="259"/>
        <end position="281"/>
    </location>
</feature>
<dbReference type="RefSeq" id="WP_037297555.1">
    <property type="nucleotide sequence ID" value="NZ_ATAX01000015.1"/>
</dbReference>
<keyword evidence="2" id="KW-0812">Transmembrane</keyword>
<dbReference type="PATRIC" id="fig|1341157.4.peg.868"/>
<evidence type="ECO:0000256" key="2">
    <source>
        <dbReference type="SAM" id="Phobius"/>
    </source>
</evidence>
<feature type="signal peptide" evidence="3">
    <location>
        <begin position="1"/>
        <end position="24"/>
    </location>
</feature>
<keyword evidence="2" id="KW-1133">Transmembrane helix</keyword>
<name>W7UH16_RUMFL</name>
<comment type="caution">
    <text evidence="4">The sequence shown here is derived from an EMBL/GenBank/DDBJ whole genome shotgun (WGS) entry which is preliminary data.</text>
</comment>
<evidence type="ECO:0000256" key="1">
    <source>
        <dbReference type="SAM" id="MobiDB-lite"/>
    </source>
</evidence>
<protein>
    <recommendedName>
        <fullName evidence="6">DUF4430 domain-containing protein</fullName>
    </recommendedName>
</protein>
<evidence type="ECO:0008006" key="6">
    <source>
        <dbReference type="Google" id="ProtNLM"/>
    </source>
</evidence>
<keyword evidence="5" id="KW-1185">Reference proteome</keyword>
<proteinExistence type="predicted"/>
<keyword evidence="3" id="KW-0732">Signal</keyword>
<feature type="chain" id="PRO_5004905025" description="DUF4430 domain-containing protein" evidence="3">
    <location>
        <begin position="25"/>
        <end position="307"/>
    </location>
</feature>
<reference evidence="4 5" key="1">
    <citation type="journal article" date="2014" name="PLoS ONE">
        <title>Rumen cellulosomics: divergent fiber-degrading strategies revealed by comparative genome-wide analysis of six ruminococcal strains.</title>
        <authorList>
            <person name="Dassa B."/>
            <person name="Borovok I."/>
            <person name="Ruimy-Israeli V."/>
            <person name="Lamed R."/>
            <person name="Flint H.J."/>
            <person name="Duncan S.H."/>
            <person name="Henrissat B."/>
            <person name="Coutinho P."/>
            <person name="Morrison M."/>
            <person name="Mosoni P."/>
            <person name="Yeoman C.J."/>
            <person name="White B.A."/>
            <person name="Bayer E.A."/>
        </authorList>
    </citation>
    <scope>NUCLEOTIDE SEQUENCE [LARGE SCALE GENOMIC DNA]</scope>
    <source>
        <strain evidence="4 5">007c</strain>
    </source>
</reference>
<dbReference type="OrthoDB" id="1820807at2"/>
<feature type="transmembrane region" description="Helical" evidence="2">
    <location>
        <begin position="282"/>
        <end position="301"/>
    </location>
</feature>
<organism evidence="4 5">
    <name type="scientific">Ruminococcus flavefaciens 007c</name>
    <dbReference type="NCBI Taxonomy" id="1341157"/>
    <lineage>
        <taxon>Bacteria</taxon>
        <taxon>Bacillati</taxon>
        <taxon>Bacillota</taxon>
        <taxon>Clostridia</taxon>
        <taxon>Eubacteriales</taxon>
        <taxon>Oscillospiraceae</taxon>
        <taxon>Ruminococcus</taxon>
    </lineage>
</organism>
<keyword evidence="2" id="KW-0472">Membrane</keyword>
<dbReference type="AlphaFoldDB" id="W7UH16"/>
<accession>W7UH16</accession>